<dbReference type="Gene3D" id="3.40.50.150">
    <property type="entry name" value="Vaccinia Virus protein VP39"/>
    <property type="match status" value="1"/>
</dbReference>
<dbReference type="InterPro" id="IPR029063">
    <property type="entry name" value="SAM-dependent_MTases_sf"/>
</dbReference>
<dbReference type="AlphaFoldDB" id="A0AAU8NKD6"/>
<dbReference type="CDD" id="cd02440">
    <property type="entry name" value="AdoMet_MTases"/>
    <property type="match status" value="1"/>
</dbReference>
<dbReference type="Pfam" id="PF13649">
    <property type="entry name" value="Methyltransf_25"/>
    <property type="match status" value="1"/>
</dbReference>
<keyword evidence="2" id="KW-0808">Transferase</keyword>
<name>A0AAU8NKD6_9BACL</name>
<organism evidence="4">
    <name type="scientific">Paenibacillus sp. AN1007</name>
    <dbReference type="NCBI Taxonomy" id="3151385"/>
    <lineage>
        <taxon>Bacteria</taxon>
        <taxon>Bacillati</taxon>
        <taxon>Bacillota</taxon>
        <taxon>Bacilli</taxon>
        <taxon>Bacillales</taxon>
        <taxon>Paenibacillaceae</taxon>
        <taxon>Paenibacillus</taxon>
    </lineage>
</organism>
<gene>
    <name evidence="4" type="ORF">ABXS70_12590</name>
</gene>
<proteinExistence type="predicted"/>
<evidence type="ECO:0000313" key="4">
    <source>
        <dbReference type="EMBL" id="XCP97476.1"/>
    </source>
</evidence>
<evidence type="ECO:0000256" key="2">
    <source>
        <dbReference type="ARBA" id="ARBA00022679"/>
    </source>
</evidence>
<dbReference type="PANTHER" id="PTHR43861:SF1">
    <property type="entry name" value="TRANS-ACONITATE 2-METHYLTRANSFERASE"/>
    <property type="match status" value="1"/>
</dbReference>
<dbReference type="RefSeq" id="WP_366296138.1">
    <property type="nucleotide sequence ID" value="NZ_CP159992.1"/>
</dbReference>
<dbReference type="GO" id="GO:0032259">
    <property type="term" value="P:methylation"/>
    <property type="evidence" value="ECO:0007669"/>
    <property type="project" value="UniProtKB-KW"/>
</dbReference>
<dbReference type="InterPro" id="IPR041698">
    <property type="entry name" value="Methyltransf_25"/>
</dbReference>
<accession>A0AAU8NKD6</accession>
<evidence type="ECO:0000259" key="3">
    <source>
        <dbReference type="Pfam" id="PF13649"/>
    </source>
</evidence>
<reference evidence="4" key="1">
    <citation type="submission" date="2024-05" db="EMBL/GenBank/DDBJ databases">
        <title>Draft genome assemblies of 36 bacteria isolated from hibernating arctic ground squirrels.</title>
        <authorList>
            <person name="McKee H."/>
            <person name="Mullen L."/>
            <person name="Drown D.M."/>
            <person name="Duddleston K.N."/>
        </authorList>
    </citation>
    <scope>NUCLEOTIDE SEQUENCE</scope>
    <source>
        <strain evidence="4">AN1007</strain>
    </source>
</reference>
<dbReference type="GO" id="GO:0008168">
    <property type="term" value="F:methyltransferase activity"/>
    <property type="evidence" value="ECO:0007669"/>
    <property type="project" value="UniProtKB-KW"/>
</dbReference>
<feature type="domain" description="Methyltransferase" evidence="3">
    <location>
        <begin position="48"/>
        <end position="135"/>
    </location>
</feature>
<dbReference type="EMBL" id="CP159992">
    <property type="protein sequence ID" value="XCP97476.1"/>
    <property type="molecule type" value="Genomic_DNA"/>
</dbReference>
<protein>
    <submittedName>
        <fullName evidence="4">Methyltransferase domain-containing protein</fullName>
    </submittedName>
</protein>
<dbReference type="PANTHER" id="PTHR43861">
    <property type="entry name" value="TRANS-ACONITATE 2-METHYLTRANSFERASE-RELATED"/>
    <property type="match status" value="1"/>
</dbReference>
<sequence>MSTEEQPFPKKTSQTIQSAQSIYSIQAMLPSPSIPLLSLLQPSPGERILDLGCGNGVLTANIAAAGAMTTGIDISKESIAQAVEKYPELDFQTADAAHYRPQQRYDAVFSHASLHWMADAPAVMKTIQLALRQGGRLVTEFAGNGNTSIILHALRDELLTRGYTWEGRSPWYHPSVGEFSSLLEQHGFRVLFIQHTDSLRPLKQEVRQWLRGFAPYLLRDIEANEQESIMEVVENKAAPQLFHGGQWNLDISRLRAVAIKV</sequence>
<dbReference type="SUPFAM" id="SSF53335">
    <property type="entry name" value="S-adenosyl-L-methionine-dependent methyltransferases"/>
    <property type="match status" value="1"/>
</dbReference>
<evidence type="ECO:0000256" key="1">
    <source>
        <dbReference type="ARBA" id="ARBA00022603"/>
    </source>
</evidence>
<keyword evidence="1 4" id="KW-0489">Methyltransferase</keyword>